<evidence type="ECO:0000313" key="3">
    <source>
        <dbReference type="Proteomes" id="UP000663846"/>
    </source>
</evidence>
<organism evidence="2 3">
    <name type="scientific">Rhizoctonia solani</name>
    <dbReference type="NCBI Taxonomy" id="456999"/>
    <lineage>
        <taxon>Eukaryota</taxon>
        <taxon>Fungi</taxon>
        <taxon>Dikarya</taxon>
        <taxon>Basidiomycota</taxon>
        <taxon>Agaricomycotina</taxon>
        <taxon>Agaricomycetes</taxon>
        <taxon>Cantharellales</taxon>
        <taxon>Ceratobasidiaceae</taxon>
        <taxon>Rhizoctonia</taxon>
    </lineage>
</organism>
<feature type="region of interest" description="Disordered" evidence="1">
    <location>
        <begin position="192"/>
        <end position="246"/>
    </location>
</feature>
<reference evidence="2" key="1">
    <citation type="submission" date="2021-01" db="EMBL/GenBank/DDBJ databases">
        <authorList>
            <person name="Kaushik A."/>
        </authorList>
    </citation>
    <scope>NUCLEOTIDE SEQUENCE</scope>
    <source>
        <strain evidence="2">AG1-1C</strain>
    </source>
</reference>
<feature type="region of interest" description="Disordered" evidence="1">
    <location>
        <begin position="61"/>
        <end position="138"/>
    </location>
</feature>
<comment type="caution">
    <text evidence="2">The sequence shown here is derived from an EMBL/GenBank/DDBJ whole genome shotgun (WGS) entry which is preliminary data.</text>
</comment>
<accession>A0A8H3B4D1</accession>
<dbReference type="EMBL" id="CAJMWS010000486">
    <property type="protein sequence ID" value="CAE6447434.1"/>
    <property type="molecule type" value="Genomic_DNA"/>
</dbReference>
<name>A0A8H3B4D1_9AGAM</name>
<evidence type="ECO:0000313" key="2">
    <source>
        <dbReference type="EMBL" id="CAE6447434.1"/>
    </source>
</evidence>
<feature type="compositionally biased region" description="Basic residues" evidence="1">
    <location>
        <begin position="103"/>
        <end position="114"/>
    </location>
</feature>
<feature type="compositionally biased region" description="Pro residues" evidence="1">
    <location>
        <begin position="117"/>
        <end position="126"/>
    </location>
</feature>
<feature type="compositionally biased region" description="Polar residues" evidence="1">
    <location>
        <begin position="223"/>
        <end position="246"/>
    </location>
</feature>
<feature type="compositionally biased region" description="Low complexity" evidence="1">
    <location>
        <begin position="127"/>
        <end position="138"/>
    </location>
</feature>
<feature type="compositionally biased region" description="Low complexity" evidence="1">
    <location>
        <begin position="61"/>
        <end position="81"/>
    </location>
</feature>
<protein>
    <submittedName>
        <fullName evidence="2">Uncharacterized protein</fullName>
    </submittedName>
</protein>
<sequence>MVGRGLLTWPMSESGRVVGMVKEDYVDGEELEVLEVRLSLTPTVAVSRAQHATWLRNIYNSHSSSADPSSPTTPLTRPTVSQPTCASVRLRARSTKKSSVTPHHPHQPVKHGRPQKVIPPPPPEPEAQPASPGPSRLTHTLSCFSVSSFTTSRTTTNVDSNGMPSQLVLFSSTPTDDFVPAHYGFFPAKTSASGGSNGPSAMYGAIHHPKISDRPTPPVGSRANCSSRTHPQINDASSGSSLPKET</sequence>
<dbReference type="AlphaFoldDB" id="A0A8H3B4D1"/>
<proteinExistence type="predicted"/>
<evidence type="ECO:0000256" key="1">
    <source>
        <dbReference type="SAM" id="MobiDB-lite"/>
    </source>
</evidence>
<dbReference type="Proteomes" id="UP000663846">
    <property type="component" value="Unassembled WGS sequence"/>
</dbReference>
<gene>
    <name evidence="2" type="ORF">RDB_LOCUS140271</name>
</gene>